<comment type="caution">
    <text evidence="2">The sequence shown here is derived from an EMBL/GenBank/DDBJ whole genome shotgun (WGS) entry which is preliminary data.</text>
</comment>
<organism evidence="2 3">
    <name type="scientific">Favolaschia claudopus</name>
    <dbReference type="NCBI Taxonomy" id="2862362"/>
    <lineage>
        <taxon>Eukaryota</taxon>
        <taxon>Fungi</taxon>
        <taxon>Dikarya</taxon>
        <taxon>Basidiomycota</taxon>
        <taxon>Agaricomycotina</taxon>
        <taxon>Agaricomycetes</taxon>
        <taxon>Agaricomycetidae</taxon>
        <taxon>Agaricales</taxon>
        <taxon>Marasmiineae</taxon>
        <taxon>Mycenaceae</taxon>
        <taxon>Favolaschia</taxon>
    </lineage>
</organism>
<dbReference type="Proteomes" id="UP001362999">
    <property type="component" value="Unassembled WGS sequence"/>
</dbReference>
<keyword evidence="3" id="KW-1185">Reference proteome</keyword>
<protein>
    <submittedName>
        <fullName evidence="2">Uncharacterized protein</fullName>
    </submittedName>
</protein>
<gene>
    <name evidence="2" type="ORF">R3P38DRAFT_3516488</name>
</gene>
<evidence type="ECO:0000256" key="1">
    <source>
        <dbReference type="SAM" id="MobiDB-lite"/>
    </source>
</evidence>
<accession>A0AAW0BR49</accession>
<feature type="compositionally biased region" description="Polar residues" evidence="1">
    <location>
        <begin position="359"/>
        <end position="377"/>
    </location>
</feature>
<proteinExistence type="predicted"/>
<evidence type="ECO:0000313" key="2">
    <source>
        <dbReference type="EMBL" id="KAK7029303.1"/>
    </source>
</evidence>
<dbReference type="AlphaFoldDB" id="A0AAW0BR49"/>
<feature type="region of interest" description="Disordered" evidence="1">
    <location>
        <begin position="83"/>
        <end position="114"/>
    </location>
</feature>
<reference evidence="2 3" key="1">
    <citation type="journal article" date="2024" name="J Genomics">
        <title>Draft genome sequencing and assembly of Favolaschia claudopus CIRM-BRFM 2984 isolated from oak limbs.</title>
        <authorList>
            <person name="Navarro D."/>
            <person name="Drula E."/>
            <person name="Chaduli D."/>
            <person name="Cazenave R."/>
            <person name="Ahrendt S."/>
            <person name="Wang J."/>
            <person name="Lipzen A."/>
            <person name="Daum C."/>
            <person name="Barry K."/>
            <person name="Grigoriev I.V."/>
            <person name="Favel A."/>
            <person name="Rosso M.N."/>
            <person name="Martin F."/>
        </authorList>
    </citation>
    <scope>NUCLEOTIDE SEQUENCE [LARGE SCALE GENOMIC DNA]</scope>
    <source>
        <strain evidence="2 3">CIRM-BRFM 2984</strain>
    </source>
</reference>
<feature type="region of interest" description="Disordered" evidence="1">
    <location>
        <begin position="449"/>
        <end position="491"/>
    </location>
</feature>
<evidence type="ECO:0000313" key="3">
    <source>
        <dbReference type="Proteomes" id="UP001362999"/>
    </source>
</evidence>
<feature type="compositionally biased region" description="Low complexity" evidence="1">
    <location>
        <begin position="460"/>
        <end position="473"/>
    </location>
</feature>
<name>A0AAW0BR49_9AGAR</name>
<feature type="region of interest" description="Disordered" evidence="1">
    <location>
        <begin position="345"/>
        <end position="377"/>
    </location>
</feature>
<dbReference type="EMBL" id="JAWWNJ010000027">
    <property type="protein sequence ID" value="KAK7029303.1"/>
    <property type="molecule type" value="Genomic_DNA"/>
</dbReference>
<sequence>MKKSTKRYVLSEDSEDDAEEDFDDLFPPVGSLQFNKKRRVTRMSSESEVDVFQGSQGGYEGGFFDLSTEADYHLYSSDNEVQVVAQKQKAPAPTAEPKRKRGRPKKNSVPVLEPEPEQQEYCATVYIVLLWSEEKAGKKRGTVEHVAHQGKPIGPTTITTLDPSDIEGLRLLVATTIAAPVEAVDVASFMYKFFKNGRTVGSALPLKDDNGLNHFRTHIKSVNIASKAGEMIHFELHLARPAVKKVQYSVDDDSILGMRVEPINDLSKLIHGKKTLDEKLEPLRIHMFQLYNPGGKFHCGDAKHTEACARDDSSGRHFILGKNQQDTLVFSVLHEGNQWGTLPIGKSAFRPDKSRDFHQPTQPAAGPSTSVAPSTPNNDLLMQMLLQQQQQSAQAAQQQQQFMMQTLMSVMGAQRSPFPGAFGGFPQTAPFANTQNTSAPMTPFANPHNGAGQMLPFMNSAPSSSSFPASPFSNTPYPDTDASGAGGPPAM</sequence>
<feature type="region of interest" description="Disordered" evidence="1">
    <location>
        <begin position="1"/>
        <end position="24"/>
    </location>
</feature>
<feature type="compositionally biased region" description="Acidic residues" evidence="1">
    <location>
        <begin position="12"/>
        <end position="24"/>
    </location>
</feature>
<feature type="compositionally biased region" description="Basic and acidic residues" evidence="1">
    <location>
        <begin position="349"/>
        <end position="358"/>
    </location>
</feature>